<accession>A0ABP0WR31</accession>
<gene>
    <name evidence="2" type="ORF">CSSPJE1EN1_LOCUS14337</name>
</gene>
<dbReference type="PANTHER" id="PTHR47969:SF29">
    <property type="entry name" value="KINESIN-LIKE PROTEIN"/>
    <property type="match status" value="1"/>
</dbReference>
<dbReference type="PANTHER" id="PTHR47969">
    <property type="entry name" value="CHROMOSOME-ASSOCIATED KINESIN KIF4A-RELATED"/>
    <property type="match status" value="1"/>
</dbReference>
<dbReference type="InterPro" id="IPR036961">
    <property type="entry name" value="Kinesin_motor_dom_sf"/>
</dbReference>
<name>A0ABP0WR31_9BRYO</name>
<protein>
    <recommendedName>
        <fullName evidence="4">Kinesin motor domain-containing protein</fullName>
    </recommendedName>
</protein>
<dbReference type="EMBL" id="OZ020097">
    <property type="protein sequence ID" value="CAK9268859.1"/>
    <property type="molecule type" value="Genomic_DNA"/>
</dbReference>
<sequence length="297" mass="33122">MGADETRIWEWGLLHIYENLAEHKKILEVLNNFLLQDSEGMAKGISPVHHSTADTSFEETLNTLKYANRAHNIRNKPVINRDPQAVMLNQLRQEVRALQVELLNTRMQSMGLEPVTGPQSLEILLSRADISVDVTTELQTVRRRSREREQECLKLQQEIQLKLDEVNSEMAVLVQVVPQWEGCNEINPAAKMYLLEMAKRVVGEIDGEGSSIGVSSVSPSGTKRPASADAAQRRGSSDFVLLSNGGNPRDKSALLNGRPRSQPDESQASVRDFISFSSKADARVCTETQQLLFVSDD</sequence>
<keyword evidence="3" id="KW-1185">Reference proteome</keyword>
<reference evidence="2 3" key="1">
    <citation type="submission" date="2024-02" db="EMBL/GenBank/DDBJ databases">
        <authorList>
            <consortium name="ELIXIR-Norway"/>
            <consortium name="Elixir Norway"/>
        </authorList>
    </citation>
    <scope>NUCLEOTIDE SEQUENCE [LARGE SCALE GENOMIC DNA]</scope>
</reference>
<dbReference type="SUPFAM" id="SSF52540">
    <property type="entry name" value="P-loop containing nucleoside triphosphate hydrolases"/>
    <property type="match status" value="1"/>
</dbReference>
<evidence type="ECO:0000313" key="3">
    <source>
        <dbReference type="Proteomes" id="UP001497444"/>
    </source>
</evidence>
<organism evidence="2 3">
    <name type="scientific">Sphagnum jensenii</name>
    <dbReference type="NCBI Taxonomy" id="128206"/>
    <lineage>
        <taxon>Eukaryota</taxon>
        <taxon>Viridiplantae</taxon>
        <taxon>Streptophyta</taxon>
        <taxon>Embryophyta</taxon>
        <taxon>Bryophyta</taxon>
        <taxon>Sphagnophytina</taxon>
        <taxon>Sphagnopsida</taxon>
        <taxon>Sphagnales</taxon>
        <taxon>Sphagnaceae</taxon>
        <taxon>Sphagnum</taxon>
    </lineage>
</organism>
<proteinExistence type="predicted"/>
<feature type="compositionally biased region" description="Low complexity" evidence="1">
    <location>
        <begin position="210"/>
        <end position="221"/>
    </location>
</feature>
<feature type="region of interest" description="Disordered" evidence="1">
    <location>
        <begin position="210"/>
        <end position="269"/>
    </location>
</feature>
<evidence type="ECO:0008006" key="4">
    <source>
        <dbReference type="Google" id="ProtNLM"/>
    </source>
</evidence>
<dbReference type="Proteomes" id="UP001497444">
    <property type="component" value="Chromosome 2"/>
</dbReference>
<evidence type="ECO:0000313" key="2">
    <source>
        <dbReference type="EMBL" id="CAK9268859.1"/>
    </source>
</evidence>
<dbReference type="Gene3D" id="3.40.850.10">
    <property type="entry name" value="Kinesin motor domain"/>
    <property type="match status" value="1"/>
</dbReference>
<evidence type="ECO:0000256" key="1">
    <source>
        <dbReference type="SAM" id="MobiDB-lite"/>
    </source>
</evidence>
<dbReference type="InterPro" id="IPR027640">
    <property type="entry name" value="Kinesin-like_fam"/>
</dbReference>
<dbReference type="InterPro" id="IPR027417">
    <property type="entry name" value="P-loop_NTPase"/>
</dbReference>